<proteinExistence type="predicted"/>
<reference evidence="2 3" key="1">
    <citation type="submission" date="2013-02" db="EMBL/GenBank/DDBJ databases">
        <title>The Genome Annotation of Plasmodium falciparum NF135/5.C10.</title>
        <authorList>
            <consortium name="The Broad Institute Genome Sequencing Platform"/>
            <consortium name="The Broad Institute Genome Sequencing Center for Infectious Disease"/>
            <person name="Neafsey D."/>
            <person name="Hoffman S."/>
            <person name="Volkman S."/>
            <person name="Rosenthal P."/>
            <person name="Walker B."/>
            <person name="Young S.K."/>
            <person name="Zeng Q."/>
            <person name="Gargeya S."/>
            <person name="Fitzgerald M."/>
            <person name="Haas B."/>
            <person name="Abouelleil A."/>
            <person name="Allen A.W."/>
            <person name="Alvarado L."/>
            <person name="Arachchi H.M."/>
            <person name="Berlin A.M."/>
            <person name="Chapman S.B."/>
            <person name="Gainer-Dewar J."/>
            <person name="Goldberg J."/>
            <person name="Griggs A."/>
            <person name="Gujja S."/>
            <person name="Hansen M."/>
            <person name="Howarth C."/>
            <person name="Imamovic A."/>
            <person name="Ireland A."/>
            <person name="Larimer J."/>
            <person name="McCowan C."/>
            <person name="Murphy C."/>
            <person name="Pearson M."/>
            <person name="Poon T.W."/>
            <person name="Priest M."/>
            <person name="Roberts A."/>
            <person name="Saif S."/>
            <person name="Shea T."/>
            <person name="Sisk P."/>
            <person name="Sykes S."/>
            <person name="Wortman J."/>
            <person name="Nusbaum C."/>
            <person name="Birren B."/>
        </authorList>
    </citation>
    <scope>NUCLEOTIDE SEQUENCE [LARGE SCALE GENOMIC DNA]</scope>
    <source>
        <strain evidence="2 3">NF135/5.C10</strain>
    </source>
</reference>
<keyword evidence="1" id="KW-0812">Transmembrane</keyword>
<organism evidence="2 3">
    <name type="scientific">Plasmodium falciparum NF135/5.C10</name>
    <dbReference type="NCBI Taxonomy" id="1036726"/>
    <lineage>
        <taxon>Eukaryota</taxon>
        <taxon>Sar</taxon>
        <taxon>Alveolata</taxon>
        <taxon>Apicomplexa</taxon>
        <taxon>Aconoidasida</taxon>
        <taxon>Haemosporida</taxon>
        <taxon>Plasmodiidae</taxon>
        <taxon>Plasmodium</taxon>
        <taxon>Plasmodium (Laverania)</taxon>
    </lineage>
</organism>
<feature type="transmembrane region" description="Helical" evidence="1">
    <location>
        <begin position="51"/>
        <end position="71"/>
    </location>
</feature>
<protein>
    <submittedName>
        <fullName evidence="2">Uncharacterized protein</fullName>
    </submittedName>
</protein>
<name>W4IGT8_PLAFA</name>
<evidence type="ECO:0000313" key="2">
    <source>
        <dbReference type="EMBL" id="ETW42264.1"/>
    </source>
</evidence>
<gene>
    <name evidence="2" type="ORF">PFNF135_03272</name>
</gene>
<evidence type="ECO:0000313" key="3">
    <source>
        <dbReference type="Proteomes" id="UP000019114"/>
    </source>
</evidence>
<dbReference type="Proteomes" id="UP000019114">
    <property type="component" value="Unassembled WGS sequence"/>
</dbReference>
<accession>W4IGT8</accession>
<dbReference type="EMBL" id="KI926052">
    <property type="protein sequence ID" value="ETW42264.1"/>
    <property type="molecule type" value="Genomic_DNA"/>
</dbReference>
<reference evidence="2 3" key="2">
    <citation type="submission" date="2013-02" db="EMBL/GenBank/DDBJ databases">
        <title>The Genome Sequence of Plasmodium falciparum NF135/5.C10.</title>
        <authorList>
            <consortium name="The Broad Institute Genome Sequencing Platform"/>
            <consortium name="The Broad Institute Genome Sequencing Center for Infectious Disease"/>
            <person name="Neafsey D."/>
            <person name="Cheeseman I."/>
            <person name="Volkman S."/>
            <person name="Adams J."/>
            <person name="Walker B."/>
            <person name="Young S.K."/>
            <person name="Zeng Q."/>
            <person name="Gargeya S."/>
            <person name="Fitzgerald M."/>
            <person name="Haas B."/>
            <person name="Abouelleil A."/>
            <person name="Alvarado L."/>
            <person name="Arachchi H.M."/>
            <person name="Berlin A.M."/>
            <person name="Chapman S.B."/>
            <person name="Dewar J."/>
            <person name="Goldberg J."/>
            <person name="Griggs A."/>
            <person name="Gujja S."/>
            <person name="Hansen M."/>
            <person name="Howarth C."/>
            <person name="Imamovic A."/>
            <person name="Larimer J."/>
            <person name="McCowan C."/>
            <person name="Murphy C."/>
            <person name="Neiman D."/>
            <person name="Pearson M."/>
            <person name="Priest M."/>
            <person name="Roberts A."/>
            <person name="Saif S."/>
            <person name="Shea T."/>
            <person name="Sisk P."/>
            <person name="Sykes S."/>
            <person name="Wortman J."/>
            <person name="Nusbaum C."/>
            <person name="Birren B."/>
        </authorList>
    </citation>
    <scope>NUCLEOTIDE SEQUENCE [LARGE SCALE GENOMIC DNA]</scope>
    <source>
        <strain evidence="2 3">NF135/5.C10</strain>
    </source>
</reference>
<dbReference type="AlphaFoldDB" id="W4IGT8"/>
<evidence type="ECO:0000256" key="1">
    <source>
        <dbReference type="SAM" id="Phobius"/>
    </source>
</evidence>
<keyword evidence="1" id="KW-0472">Membrane</keyword>
<sequence>MYKERLLFLRNINYYLLHIRELYIIIFINNIVIVNTFITDYYRTILININAWKGVFVLYFKLGYLYILLIYNKNAINQISRCLLFFLYEKKRNNKISLYFRNIL</sequence>
<keyword evidence="1" id="KW-1133">Transmembrane helix</keyword>
<feature type="transmembrane region" description="Helical" evidence="1">
    <location>
        <begin position="21"/>
        <end position="39"/>
    </location>
</feature>